<dbReference type="GO" id="GO:0017025">
    <property type="term" value="F:TBP-class protein binding"/>
    <property type="evidence" value="ECO:0007669"/>
    <property type="project" value="InterPro"/>
</dbReference>
<comment type="catalytic activity">
    <reaction evidence="5">
        <text>a 5'-end (N(2),N(7)-dimethyl 5'-triphosphoguanosine)-ribonucleoside in snoRNA + S-adenosyl-L-methionine = a 5'-end (N(2),N(2),N(7)-trimethyl 5'-triphosphoguanosine)-ribonucleoside in snoRNA + S-adenosyl-L-homocysteine + H(+)</text>
        <dbReference type="Rhea" id="RHEA:78507"/>
        <dbReference type="Rhea" id="RHEA-COMP:19088"/>
        <dbReference type="Rhea" id="RHEA-COMP:19090"/>
        <dbReference type="ChEBI" id="CHEBI:15378"/>
        <dbReference type="ChEBI" id="CHEBI:57856"/>
        <dbReference type="ChEBI" id="CHEBI:59789"/>
        <dbReference type="ChEBI" id="CHEBI:167623"/>
        <dbReference type="ChEBI" id="CHEBI:172880"/>
    </reaction>
    <physiologicalReaction direction="left-to-right" evidence="5">
        <dbReference type="Rhea" id="RHEA:78508"/>
    </physiologicalReaction>
</comment>
<proteinExistence type="inferred from homology"/>
<feature type="compositionally biased region" description="Basic and acidic residues" evidence="10">
    <location>
        <begin position="912"/>
        <end position="925"/>
    </location>
</feature>
<evidence type="ECO:0000256" key="9">
    <source>
        <dbReference type="ARBA" id="ARBA00049790"/>
    </source>
</evidence>
<keyword evidence="11" id="KW-1133">Transmembrane helix</keyword>
<dbReference type="Pfam" id="PF12157">
    <property type="entry name" value="DUF3591"/>
    <property type="match status" value="1"/>
</dbReference>
<feature type="region of interest" description="Disordered" evidence="10">
    <location>
        <begin position="912"/>
        <end position="931"/>
    </location>
</feature>
<dbReference type="GO" id="GO:0036261">
    <property type="term" value="P:7-methylguanosine cap hypermethylation"/>
    <property type="evidence" value="ECO:0007669"/>
    <property type="project" value="InterPro"/>
</dbReference>
<evidence type="ECO:0000256" key="11">
    <source>
        <dbReference type="SAM" id="Phobius"/>
    </source>
</evidence>
<dbReference type="PANTHER" id="PTHR13900">
    <property type="entry name" value="TRANSCRIPTION INITIATION FACTOR TFIID"/>
    <property type="match status" value="1"/>
</dbReference>
<evidence type="ECO:0000256" key="4">
    <source>
        <dbReference type="ARBA" id="ARBA00025783"/>
    </source>
</evidence>
<keyword evidence="11" id="KW-0812">Transmembrane</keyword>
<dbReference type="GO" id="GO:0051123">
    <property type="term" value="P:RNA polymerase II preinitiation complex assembly"/>
    <property type="evidence" value="ECO:0007669"/>
    <property type="project" value="TreeGrafter"/>
</dbReference>
<reference evidence="13 14" key="1">
    <citation type="submission" date="2022-12" db="EMBL/GenBank/DDBJ databases">
        <title>Genomic features and morphological characterization of a novel Knufia sp. strain isolated from spacecraft assembly facility.</title>
        <authorList>
            <person name="Teixeira M."/>
            <person name="Chander A.M."/>
            <person name="Stajich J.E."/>
            <person name="Venkateswaran K."/>
        </authorList>
    </citation>
    <scope>NUCLEOTIDE SEQUENCE [LARGE SCALE GENOMIC DNA]</scope>
    <source>
        <strain evidence="13 14">FJI-L2-BK-P2</strain>
    </source>
</reference>
<dbReference type="CDD" id="cd02440">
    <property type="entry name" value="AdoMet_MTases"/>
    <property type="match status" value="1"/>
</dbReference>
<feature type="compositionally biased region" description="Acidic residues" evidence="10">
    <location>
        <begin position="1115"/>
        <end position="1127"/>
    </location>
</feature>
<keyword evidence="14" id="KW-1185">Reference proteome</keyword>
<keyword evidence="3" id="KW-0539">Nucleus</keyword>
<evidence type="ECO:0000256" key="2">
    <source>
        <dbReference type="ARBA" id="ARBA00018517"/>
    </source>
</evidence>
<evidence type="ECO:0000256" key="5">
    <source>
        <dbReference type="ARBA" id="ARBA00047418"/>
    </source>
</evidence>
<gene>
    <name evidence="13" type="ORF">OHC33_002440</name>
</gene>
<accession>A0AAN8FEK3</accession>
<evidence type="ECO:0000313" key="13">
    <source>
        <dbReference type="EMBL" id="KAK5956951.1"/>
    </source>
</evidence>
<dbReference type="Proteomes" id="UP001316803">
    <property type="component" value="Unassembled WGS sequence"/>
</dbReference>
<feature type="compositionally biased region" description="Low complexity" evidence="10">
    <location>
        <begin position="1393"/>
        <end position="1412"/>
    </location>
</feature>
<evidence type="ECO:0000256" key="3">
    <source>
        <dbReference type="ARBA" id="ARBA00023242"/>
    </source>
</evidence>
<dbReference type="InterPro" id="IPR029063">
    <property type="entry name" value="SAM-dependent_MTases_sf"/>
</dbReference>
<feature type="region of interest" description="Disordered" evidence="10">
    <location>
        <begin position="1"/>
        <end position="28"/>
    </location>
</feature>
<keyword evidence="11" id="KW-0472">Membrane</keyword>
<comment type="similarity">
    <text evidence="4">Belongs to the methyltransferase superfamily. Trimethylguanosine synthase family.</text>
</comment>
<comment type="subcellular location">
    <subcellularLocation>
        <location evidence="1">Nucleus</location>
    </subcellularLocation>
</comment>
<dbReference type="EMBL" id="JAKLMC020000004">
    <property type="protein sequence ID" value="KAK5956951.1"/>
    <property type="molecule type" value="Genomic_DNA"/>
</dbReference>
<comment type="catalytic activity">
    <reaction evidence="8">
        <text>a 5'-end (N(7)-methyl 5'-triphosphoguanosine)-ribonucleoside in snRNA + S-adenosyl-L-methionine = a 5'-end (N(2),N(7)-dimethyl 5'-triphosphoguanosine)-ribonucleoside in snRNA + S-adenosyl-L-homocysteine + H(+)</text>
        <dbReference type="Rhea" id="RHEA:78471"/>
        <dbReference type="Rhea" id="RHEA-COMP:19085"/>
        <dbReference type="Rhea" id="RHEA-COMP:19087"/>
        <dbReference type="ChEBI" id="CHEBI:15378"/>
        <dbReference type="ChEBI" id="CHEBI:57856"/>
        <dbReference type="ChEBI" id="CHEBI:59789"/>
        <dbReference type="ChEBI" id="CHEBI:156461"/>
        <dbReference type="ChEBI" id="CHEBI:172880"/>
    </reaction>
    <physiologicalReaction direction="left-to-right" evidence="8">
        <dbReference type="Rhea" id="RHEA:78472"/>
    </physiologicalReaction>
</comment>
<dbReference type="Pfam" id="PF09445">
    <property type="entry name" value="Methyltransf_15"/>
    <property type="match status" value="1"/>
</dbReference>
<comment type="caution">
    <text evidence="13">The sequence shown here is derived from an EMBL/GenBank/DDBJ whole genome shotgun (WGS) entry which is preliminary data.</text>
</comment>
<organism evidence="13 14">
    <name type="scientific">Knufia fluminis</name>
    <dbReference type="NCBI Taxonomy" id="191047"/>
    <lineage>
        <taxon>Eukaryota</taxon>
        <taxon>Fungi</taxon>
        <taxon>Dikarya</taxon>
        <taxon>Ascomycota</taxon>
        <taxon>Pezizomycotina</taxon>
        <taxon>Eurotiomycetes</taxon>
        <taxon>Chaetothyriomycetidae</taxon>
        <taxon>Chaetothyriales</taxon>
        <taxon>Trichomeriaceae</taxon>
        <taxon>Knufia</taxon>
    </lineage>
</organism>
<evidence type="ECO:0000259" key="12">
    <source>
        <dbReference type="Pfam" id="PF12157"/>
    </source>
</evidence>
<feature type="region of interest" description="Disordered" evidence="10">
    <location>
        <begin position="407"/>
        <end position="441"/>
    </location>
</feature>
<comment type="catalytic activity">
    <reaction evidence="6">
        <text>a 5'-end (N(7)-methyl 5'-triphosphoguanosine)-ribonucleoside in snoRNA + S-adenosyl-L-methionine = a 5'-end (N(2),N(7)-dimethyl 5'-triphosphoguanosine)-ribonucleoside in snoRNA + S-adenosyl-L-homocysteine + H(+)</text>
        <dbReference type="Rhea" id="RHEA:78475"/>
        <dbReference type="Rhea" id="RHEA-COMP:19086"/>
        <dbReference type="Rhea" id="RHEA-COMP:19088"/>
        <dbReference type="ChEBI" id="CHEBI:15378"/>
        <dbReference type="ChEBI" id="CHEBI:57856"/>
        <dbReference type="ChEBI" id="CHEBI:59789"/>
        <dbReference type="ChEBI" id="CHEBI:156461"/>
        <dbReference type="ChEBI" id="CHEBI:172880"/>
    </reaction>
    <physiologicalReaction direction="left-to-right" evidence="6">
        <dbReference type="Rhea" id="RHEA:78476"/>
    </physiologicalReaction>
</comment>
<feature type="domain" description="Transcription initiation factor TFIID subunit 1 histone acetyltransferase" evidence="12">
    <location>
        <begin position="784"/>
        <end position="1228"/>
    </location>
</feature>
<dbReference type="Gene3D" id="3.40.50.150">
    <property type="entry name" value="Vaccinia Virus protein VP39"/>
    <property type="match status" value="1"/>
</dbReference>
<dbReference type="PANTHER" id="PTHR13900:SF0">
    <property type="entry name" value="TRANSCRIPTION INITIATION FACTOR TFIID SUBUNIT 1"/>
    <property type="match status" value="1"/>
</dbReference>
<feature type="region of interest" description="Disordered" evidence="10">
    <location>
        <begin position="335"/>
        <end position="368"/>
    </location>
</feature>
<feature type="region of interest" description="Disordered" evidence="10">
    <location>
        <begin position="1112"/>
        <end position="1139"/>
    </location>
</feature>
<dbReference type="InterPro" id="IPR019012">
    <property type="entry name" value="RNA_cap_Gua-N2-MeTrfase"/>
</dbReference>
<dbReference type="GO" id="GO:0016251">
    <property type="term" value="F:RNA polymerase II general transcription initiation factor activity"/>
    <property type="evidence" value="ECO:0007669"/>
    <property type="project" value="InterPro"/>
</dbReference>
<dbReference type="GO" id="GO:0008168">
    <property type="term" value="F:methyltransferase activity"/>
    <property type="evidence" value="ECO:0007669"/>
    <property type="project" value="InterPro"/>
</dbReference>
<feature type="region of interest" description="Disordered" evidence="10">
    <location>
        <begin position="1229"/>
        <end position="1286"/>
    </location>
</feature>
<feature type="transmembrane region" description="Helical" evidence="11">
    <location>
        <begin position="100"/>
        <end position="122"/>
    </location>
</feature>
<feature type="compositionally biased region" description="Acidic residues" evidence="10">
    <location>
        <begin position="411"/>
        <end position="432"/>
    </location>
</feature>
<evidence type="ECO:0000313" key="14">
    <source>
        <dbReference type="Proteomes" id="UP001316803"/>
    </source>
</evidence>
<protein>
    <recommendedName>
        <fullName evidence="2">Trimethylguanosine synthase</fullName>
    </recommendedName>
    <alternativeName>
        <fullName evidence="9">Cap-specific guanine-N(2) methyltransferase</fullName>
    </alternativeName>
</protein>
<evidence type="ECO:0000256" key="1">
    <source>
        <dbReference type="ARBA" id="ARBA00004123"/>
    </source>
</evidence>
<evidence type="ECO:0000256" key="10">
    <source>
        <dbReference type="SAM" id="MobiDB-lite"/>
    </source>
</evidence>
<dbReference type="GO" id="GO:0004402">
    <property type="term" value="F:histone acetyltransferase activity"/>
    <property type="evidence" value="ECO:0007669"/>
    <property type="project" value="InterPro"/>
</dbReference>
<dbReference type="GO" id="GO:0005669">
    <property type="term" value="C:transcription factor TFIID complex"/>
    <property type="evidence" value="ECO:0007669"/>
    <property type="project" value="InterPro"/>
</dbReference>
<sequence>MGKKRKRNQNTYYEQDAPSPTPYPAHTDLKPPDIEGAHLYTNPNDIPWDLEPYWKHRHSMFSLYDHGIWTTDDSWFEVTHESIARKIADHVAAAKPAGKLIMLDCFAGIGGNAIAFALSGAYKRVYAIEKNLAALECARHNARIYGVHDQITFFHGDCFEILGLDENKQSGKIESLAQVVSKAGIIFGSPPWGGPGYKDAGNSFDLNGDTMPYTLDYMHSRFSKITKDMVLYLPRTSDLNQIADCVEGDEKAQIMHYYLDWNVTCAWCANRSSTHGRVCAGGKEEDPDSLKAIKMDQELPTINGSYAGDGAYNDEDLFGREDDQFDDLFGNGGDTFNDFEAGAPMEDPQSGYHDESMTPAPPASAEQAMVDADDAENDEMMKIMNEGMDGEAEGIDINALNDRPLDTSEEKADDAEDYGDIPDDDLADEEEPMGGPVQPASTNMLAGIEDMAREEDDDLFGDNEPADDLSVVAPLENGTGDLAHKHHGDSMVVDQPADVAEAGFLAQLGARDANMTEEDERNFRLQMALLRGEDQGPRRQYGTFEIDDMDAWLKIEFPDYDRNDDAPFWNKIMPGRPGTWKGKESSKKPRTIRPTKVSLDIEPDQKTLFTTPAVVAVPIGPRPDLVHFVTDKRDEQLETLSDSDSEDDLPNGLSIQDLEFMCTDFDTLSQLAEEDASIPEPRIVGEDTDMFDFENEFNDFERPIKKRRTGMSAHDIVTIHQFELPSFDNPEKITARLGREVVLDLNDSKLLVEEIDQETLRQRSRPGNKAGQLTSIKERLAHRFKTSNDAAYNLLQQNQKKVRGQLTNMTIDHSLPAIRLQYPYYQVKMSQRDMRNWHRKQIQFKNGFAFSKINKQKRKDFKSKSMREAYGKTRDLSVADNSYALLLEYSEEHPIMLSQTGMGNKVVNYYRKSDSNDNSRPKSEIGDTSVLMPEDKSPFNNFGHIDPGESTLALYNSMYRAPIFKQNQGSHQDFLIVREVTGMNGQIHYLRNIDYQYVVGQELPSVTVPGTHSRNVTTASKNRLKAISFRIARRKKSHRIRVEEVTRHFPDTNDMQNRQKMKEFMTFNKEQKEWEMKDGAGIPDEDEIQKTLKPEDICLLESMQVGSQYLRDSGYAEDDDGDDDKDDDDKKDLSTEQQLAPWKTTKNFIQATQGKAMLSLYGTGDPSGRGEAFSFIKTSMKGGFKAQGLSINEGVGKKGEGGHTYNVAKQQKLYDDAIRAIWERQKAVLSSQVEPDDEDEGVDGQLEQAERARGVRVTPMSGMQTPSGRRRDDETGTSFSKRSGTSQAQKFLKIRRKVYNAREDEWEYKEIVESDPQVIKLYLKRKEQMELQSTRYVRELLIARQFTNHHSFADLVPTGDPEVDARHKKRLEAELARLEQTKQKRPRKKKGQAAAADAGSPGAIAGAGSPDADGNDPPTPAPVSGGRQTQATARKCANCGRVGHIKTNKKLCPLLNGEIKPDSGGTMDAGAFMGAPPSMT</sequence>
<name>A0AAN8FEK3_9EURO</name>
<dbReference type="InterPro" id="IPR022591">
    <property type="entry name" value="TAF1_HAT_dom"/>
</dbReference>
<evidence type="ECO:0000256" key="7">
    <source>
        <dbReference type="ARBA" id="ARBA00048763"/>
    </source>
</evidence>
<dbReference type="InterPro" id="IPR040240">
    <property type="entry name" value="TAF1"/>
</dbReference>
<feature type="compositionally biased region" description="Polar residues" evidence="10">
    <location>
        <begin position="1276"/>
        <end position="1286"/>
    </location>
</feature>
<dbReference type="SUPFAM" id="SSF53335">
    <property type="entry name" value="S-adenosyl-L-methionine-dependent methyltransferases"/>
    <property type="match status" value="1"/>
</dbReference>
<evidence type="ECO:0000256" key="8">
    <source>
        <dbReference type="ARBA" id="ARBA00049075"/>
    </source>
</evidence>
<comment type="catalytic activity">
    <reaction evidence="7">
        <text>a 5'-end (N(2),N(7)-dimethyl 5'-triphosphoguanosine)-ribonucleoside in snRNA + S-adenosyl-L-methionine = a 5'-end (N(2),N(2),N(7)-trimethyl 5'-triphosphoguanosine)-ribonucleoside in snRNA + S-adenosyl-L-homocysteine + H(+)</text>
        <dbReference type="Rhea" id="RHEA:78479"/>
        <dbReference type="Rhea" id="RHEA-COMP:19087"/>
        <dbReference type="Rhea" id="RHEA-COMP:19089"/>
        <dbReference type="ChEBI" id="CHEBI:15378"/>
        <dbReference type="ChEBI" id="CHEBI:57856"/>
        <dbReference type="ChEBI" id="CHEBI:59789"/>
        <dbReference type="ChEBI" id="CHEBI:167623"/>
        <dbReference type="ChEBI" id="CHEBI:172880"/>
    </reaction>
    <physiologicalReaction direction="left-to-right" evidence="7">
        <dbReference type="Rhea" id="RHEA:78480"/>
    </physiologicalReaction>
</comment>
<feature type="region of interest" description="Disordered" evidence="10">
    <location>
        <begin position="1377"/>
        <end position="1429"/>
    </location>
</feature>
<evidence type="ECO:0000256" key="6">
    <source>
        <dbReference type="ARBA" id="ARBA00048740"/>
    </source>
</evidence>